<dbReference type="AlphaFoldDB" id="A0A0N5ATW3"/>
<proteinExistence type="predicted"/>
<keyword evidence="1" id="KW-1185">Reference proteome</keyword>
<organism evidence="1 2">
    <name type="scientific">Syphacia muris</name>
    <dbReference type="NCBI Taxonomy" id="451379"/>
    <lineage>
        <taxon>Eukaryota</taxon>
        <taxon>Metazoa</taxon>
        <taxon>Ecdysozoa</taxon>
        <taxon>Nematoda</taxon>
        <taxon>Chromadorea</taxon>
        <taxon>Rhabditida</taxon>
        <taxon>Spirurina</taxon>
        <taxon>Oxyuridomorpha</taxon>
        <taxon>Oxyuroidea</taxon>
        <taxon>Oxyuridae</taxon>
        <taxon>Syphacia</taxon>
    </lineage>
</organism>
<evidence type="ECO:0000313" key="1">
    <source>
        <dbReference type="Proteomes" id="UP000046393"/>
    </source>
</evidence>
<dbReference type="InterPro" id="IPR011513">
    <property type="entry name" value="Nse1"/>
</dbReference>
<protein>
    <submittedName>
        <fullName evidence="2">Phorbol-ester/DAG-type domain-containing protein</fullName>
    </submittedName>
</protein>
<dbReference type="GO" id="GO:0004842">
    <property type="term" value="F:ubiquitin-protein transferase activity"/>
    <property type="evidence" value="ECO:0007669"/>
    <property type="project" value="TreeGrafter"/>
</dbReference>
<dbReference type="WBParaSite" id="SMUV_0000828301-mRNA-1">
    <property type="protein sequence ID" value="SMUV_0000828301-mRNA-1"/>
    <property type="gene ID" value="SMUV_0000828301"/>
</dbReference>
<evidence type="ECO:0000313" key="2">
    <source>
        <dbReference type="WBParaSite" id="SMUV_0000828301-mRNA-1"/>
    </source>
</evidence>
<dbReference type="GO" id="GO:0005634">
    <property type="term" value="C:nucleus"/>
    <property type="evidence" value="ECO:0007669"/>
    <property type="project" value="TreeGrafter"/>
</dbReference>
<dbReference type="GO" id="GO:0030915">
    <property type="term" value="C:Smc5-Smc6 complex"/>
    <property type="evidence" value="ECO:0007669"/>
    <property type="project" value="InterPro"/>
</dbReference>
<dbReference type="PANTHER" id="PTHR20973:SF0">
    <property type="entry name" value="NON-STRUCTURAL MAINTENANCE OF CHROMOSOMES ELEMENT 1 HOMOLOG"/>
    <property type="match status" value="1"/>
</dbReference>
<dbReference type="InterPro" id="IPR036388">
    <property type="entry name" value="WH-like_DNA-bd_sf"/>
</dbReference>
<dbReference type="PANTHER" id="PTHR20973">
    <property type="entry name" value="NON-SMC ELEMENT 1-RELATED"/>
    <property type="match status" value="1"/>
</dbReference>
<dbReference type="Proteomes" id="UP000046393">
    <property type="component" value="Unplaced"/>
</dbReference>
<dbReference type="STRING" id="451379.A0A0N5ATW3"/>
<dbReference type="Gene3D" id="1.10.10.10">
    <property type="entry name" value="Winged helix-like DNA-binding domain superfamily/Winged helix DNA-binding domain"/>
    <property type="match status" value="1"/>
</dbReference>
<sequence length="271" mass="30698">MDEDKVKQFIQTYGRVHQIIMQVMFQEGVLLKDSFMKKFIEIVNSSASNEEDIILDNLKQNIMKEKEYIDLLLNVINGEIGRAKLRLVRLHDEFNEGLEGEQNEYVVLISLLQPNIVFSAVSEFNTEEKNLIMKWLEEICLNTDDGISEVDALNLAGEGVSKKRAEEMIDTLVISKFLEKVDSTTLNLGLRSIAELLPLLSEVSSWKDCASCVKPVLFENRAFRCNSCGSCVHRYCAYRLRNCDSEGLIRCPFKVDSGGLCGCILETSAHK</sequence>
<dbReference type="GO" id="GO:0000724">
    <property type="term" value="P:double-strand break repair via homologous recombination"/>
    <property type="evidence" value="ECO:0007669"/>
    <property type="project" value="TreeGrafter"/>
</dbReference>
<reference evidence="2" key="1">
    <citation type="submission" date="2017-02" db="UniProtKB">
        <authorList>
            <consortium name="WormBaseParasite"/>
        </authorList>
    </citation>
    <scope>IDENTIFICATION</scope>
</reference>
<accession>A0A0N5ATW3</accession>
<name>A0A0N5ATW3_9BILA</name>